<feature type="region of interest" description="Disordered" evidence="1">
    <location>
        <begin position="285"/>
        <end position="378"/>
    </location>
</feature>
<organism evidence="3 4">
    <name type="scientific">Pyricularia grisea</name>
    <name type="common">Crabgrass-specific blast fungus</name>
    <name type="synonym">Magnaporthe grisea</name>
    <dbReference type="NCBI Taxonomy" id="148305"/>
    <lineage>
        <taxon>Eukaryota</taxon>
        <taxon>Fungi</taxon>
        <taxon>Dikarya</taxon>
        <taxon>Ascomycota</taxon>
        <taxon>Pezizomycotina</taxon>
        <taxon>Sordariomycetes</taxon>
        <taxon>Sordariomycetidae</taxon>
        <taxon>Magnaporthales</taxon>
        <taxon>Pyriculariaceae</taxon>
        <taxon>Pyricularia</taxon>
    </lineage>
</organism>
<feature type="signal peptide" evidence="2">
    <location>
        <begin position="1"/>
        <end position="22"/>
    </location>
</feature>
<evidence type="ECO:0000256" key="2">
    <source>
        <dbReference type="SAM" id="SignalP"/>
    </source>
</evidence>
<sequence>MSHKMAENMIHAILFALDLGLGAMHIAEFTMGHDKHPEADHDHAAVRVYAGLNTDDLVDAGGTGPDVRLWNERGVFRGARCAERPWGGEERVNFLKSGDWDDIKVGLYEAEGQPTYALLSGNEDAVCIAYVTMTRPDGGKGSVLTGNWARACDTRQHNVSNYQTYPDNPTEIPWYYSNVVIDDNKDPLMCMWLGQGGDVSTTGVSMHFQDFAASTPHKGEEGIQFYCEGNPSLKFYTENRAQKAFIWKPEPYTPEPVPTPEYPFDDVAFNNASRAYWEAAQSGQNITYQPPPRPPRPPPPPPQEPQEPGQFEEDGGEDETAVERRSPTATSLSARVRSLRRWLTGRQEHGNGGHEEHGHGPPPKSPPNPQPVPPKMRRPSFMTKRAEKCEWTGFEGSYSPDKGFPQPFGTSRPWRAWPGERPIDRWERAGRPFRRSLASSDTRIVFSNNTAQTATALCMGGSKGPKFVSWTEGKYCNPRTNEVLPLCDGGGVTEDCFDTDLLELRVRRSLAKRELLSDGHMEDDDMDHHLLLQWFQPGEEATTLLRPNREKRDDVAERKRARVLEKRREKI</sequence>
<evidence type="ECO:0000256" key="1">
    <source>
        <dbReference type="SAM" id="MobiDB-lite"/>
    </source>
</evidence>
<proteinExistence type="predicted"/>
<protein>
    <submittedName>
        <fullName evidence="4">Uncharacterized protein</fullName>
    </submittedName>
</protein>
<feature type="compositionally biased region" description="Basic and acidic residues" evidence="1">
    <location>
        <begin position="346"/>
        <end position="359"/>
    </location>
</feature>
<feature type="compositionally biased region" description="Pro residues" evidence="1">
    <location>
        <begin position="289"/>
        <end position="305"/>
    </location>
</feature>
<dbReference type="AlphaFoldDB" id="A0A6P8AXN5"/>
<dbReference type="KEGG" id="pgri:PgNI_10826"/>
<keyword evidence="3" id="KW-1185">Reference proteome</keyword>
<keyword evidence="2" id="KW-0732">Signal</keyword>
<reference evidence="4" key="2">
    <citation type="submission" date="2019-10" db="EMBL/GenBank/DDBJ databases">
        <authorList>
            <consortium name="NCBI Genome Project"/>
        </authorList>
    </citation>
    <scope>NUCLEOTIDE SEQUENCE</scope>
    <source>
        <strain evidence="4">NI907</strain>
    </source>
</reference>
<dbReference type="GeneID" id="41965705"/>
<dbReference type="Proteomes" id="UP000515153">
    <property type="component" value="Chromosome VII"/>
</dbReference>
<feature type="chain" id="PRO_5027729512" evidence="2">
    <location>
        <begin position="23"/>
        <end position="571"/>
    </location>
</feature>
<evidence type="ECO:0000313" key="3">
    <source>
        <dbReference type="Proteomes" id="UP000515153"/>
    </source>
</evidence>
<reference evidence="4" key="3">
    <citation type="submission" date="2025-08" db="UniProtKB">
        <authorList>
            <consortium name="RefSeq"/>
        </authorList>
    </citation>
    <scope>IDENTIFICATION</scope>
    <source>
        <strain evidence="4">NI907</strain>
    </source>
</reference>
<accession>A0A6P8AXN5</accession>
<evidence type="ECO:0000313" key="4">
    <source>
        <dbReference type="RefSeq" id="XP_030979680.1"/>
    </source>
</evidence>
<reference evidence="3 4" key="1">
    <citation type="journal article" date="2019" name="Mol. Biol. Evol.">
        <title>Blast fungal genomes show frequent chromosomal changes, gene gains and losses, and effector gene turnover.</title>
        <authorList>
            <person name="Gomez Luciano L.B."/>
            <person name="Jason Tsai I."/>
            <person name="Chuma I."/>
            <person name="Tosa Y."/>
            <person name="Chen Y.H."/>
            <person name="Li J.Y."/>
            <person name="Li M.Y."/>
            <person name="Jade Lu M.Y."/>
            <person name="Nakayashiki H."/>
            <person name="Li W.H."/>
        </authorList>
    </citation>
    <scope>NUCLEOTIDE SEQUENCE [LARGE SCALE GENOMIC DNA]</scope>
    <source>
        <strain evidence="3 4">NI907</strain>
    </source>
</reference>
<feature type="compositionally biased region" description="Pro residues" evidence="1">
    <location>
        <begin position="360"/>
        <end position="374"/>
    </location>
</feature>
<gene>
    <name evidence="4" type="ORF">PgNI_10826</name>
</gene>
<feature type="compositionally biased region" description="Acidic residues" evidence="1">
    <location>
        <begin position="310"/>
        <end position="320"/>
    </location>
</feature>
<dbReference type="RefSeq" id="XP_030979680.1">
    <property type="nucleotide sequence ID" value="XM_031130800.1"/>
</dbReference>
<name>A0A6P8AXN5_PYRGI</name>